<sequence>MGFLTDFIILSVVPSIALLLTKKFPMKLRIVSVIIWVIIVCILLNTEAYKVDGCLKGCK</sequence>
<dbReference type="Proteomes" id="UP000501107">
    <property type="component" value="Plasmid unnamed3"/>
</dbReference>
<accession>A0A0B5NL47</accession>
<dbReference type="Proteomes" id="UP000031876">
    <property type="component" value="Plasmid 2"/>
</dbReference>
<dbReference type="EMBL" id="CP009334">
    <property type="protein sequence ID" value="AJG74097.1"/>
    <property type="molecule type" value="Genomic_DNA"/>
</dbReference>
<name>A0A0B5NL47_BACTU</name>
<keyword evidence="4" id="KW-0614">Plasmid</keyword>
<dbReference type="AlphaFoldDB" id="A0A0B5NL47"/>
<reference evidence="2 5" key="1">
    <citation type="journal article" date="2015" name="Genome Announc.">
        <title>Complete genome sequences for 35 biothreat assay-relevant bacillus species.</title>
        <authorList>
            <person name="Johnson S.L."/>
            <person name="Daligault H.E."/>
            <person name="Davenport K.W."/>
            <person name="Jaissle J."/>
            <person name="Frey K.G."/>
            <person name="Ladner J.T."/>
            <person name="Broomall S.M."/>
            <person name="Bishop-Lilly K.A."/>
            <person name="Bruce D.C."/>
            <person name="Gibbons H.S."/>
            <person name="Coyne S.R."/>
            <person name="Lo C.C."/>
            <person name="Meincke L."/>
            <person name="Munk A.C."/>
            <person name="Koroleva G.I."/>
            <person name="Rosenzweig C.N."/>
            <person name="Palacios G.F."/>
            <person name="Redden C.L."/>
            <person name="Minogue T.D."/>
            <person name="Chain P.S."/>
        </authorList>
    </citation>
    <scope>NUCLEOTIDE SEQUENCE [LARGE SCALE GENOMIC DNA]</scope>
    <source>
        <strain evidence="2 5">HD1011</strain>
        <plasmid evidence="2 5">2</plasmid>
    </source>
</reference>
<evidence type="ECO:0000313" key="4">
    <source>
        <dbReference type="EMBL" id="QKH22711.1"/>
    </source>
</evidence>
<evidence type="ECO:0000313" key="6">
    <source>
        <dbReference type="Proteomes" id="UP000501107"/>
    </source>
</evidence>
<reference evidence="3" key="2">
    <citation type="submission" date="2019-07" db="EMBL/GenBank/DDBJ databases">
        <title>Phylogenomic Reclassification of ATCC Bacillus Strains and Various Taxa within the Genus Bacillus.</title>
        <authorList>
            <person name="Riojas M.A."/>
            <person name="Frank A.M."/>
            <person name="Fenn S.L."/>
            <person name="King S.P."/>
            <person name="Brower S.M."/>
            <person name="Hazbon M.H."/>
        </authorList>
    </citation>
    <scope>NUCLEOTIDE SEQUENCE</scope>
    <source>
        <strain evidence="3">ATCC 35646</strain>
    </source>
</reference>
<feature type="transmembrane region" description="Helical" evidence="1">
    <location>
        <begin position="28"/>
        <end position="46"/>
    </location>
</feature>
<protein>
    <submittedName>
        <fullName evidence="2">Membrane protein</fullName>
    </submittedName>
</protein>
<dbReference type="EMBL" id="CP053979">
    <property type="protein sequence ID" value="QKH22711.1"/>
    <property type="molecule type" value="Genomic_DNA"/>
</dbReference>
<dbReference type="RefSeq" id="WP_000506545.1">
    <property type="nucleotide sequence ID" value="NZ_CP009334.1"/>
</dbReference>
<geneLocation type="plasmid" evidence="2 5">
    <name>2</name>
</geneLocation>
<gene>
    <name evidence="2" type="ORF">BF38_5850</name>
    <name evidence="3" type="ORF">FO599_01640</name>
    <name evidence="4" type="ORF">FOC89_01625</name>
</gene>
<geneLocation type="plasmid" evidence="4 6">
    <name>unnamed3</name>
</geneLocation>
<keyword evidence="1" id="KW-0812">Transmembrane</keyword>
<dbReference type="EMBL" id="VKQN01000001">
    <property type="protein sequence ID" value="MDR4174833.1"/>
    <property type="molecule type" value="Genomic_DNA"/>
</dbReference>
<reference evidence="4 6" key="3">
    <citation type="submission" date="2020-05" db="EMBL/GenBank/DDBJ databases">
        <title>FDA dAtabase for Regulatory Grade micrObial Sequences (FDA-ARGOS): Supporting development and validation of Infectious Disease Dx tests.</title>
        <authorList>
            <person name="Nelson B."/>
            <person name="Plummer A."/>
            <person name="Tallon L."/>
            <person name="Sadzewicz L."/>
            <person name="Zhao X."/>
            <person name="Vavikolanu K."/>
            <person name="Mehta A."/>
            <person name="Aluvathingal J."/>
            <person name="Nadendla S."/>
            <person name="Myers T."/>
            <person name="Yan Y."/>
            <person name="Sichtig H."/>
        </authorList>
    </citation>
    <scope>NUCLEOTIDE SEQUENCE [LARGE SCALE GENOMIC DNA]</scope>
    <source>
        <strain evidence="4 6">FDAARGOS_795</strain>
        <plasmid evidence="4 6">unnamed3</plasmid>
    </source>
</reference>
<feature type="transmembrane region" description="Helical" evidence="1">
    <location>
        <begin position="6"/>
        <end position="21"/>
    </location>
</feature>
<keyword evidence="1" id="KW-1133">Transmembrane helix</keyword>
<organism evidence="4 6">
    <name type="scientific">Bacillus thuringiensis</name>
    <dbReference type="NCBI Taxonomy" id="1428"/>
    <lineage>
        <taxon>Bacteria</taxon>
        <taxon>Bacillati</taxon>
        <taxon>Bacillota</taxon>
        <taxon>Bacilli</taxon>
        <taxon>Bacillales</taxon>
        <taxon>Bacillaceae</taxon>
        <taxon>Bacillus</taxon>
        <taxon>Bacillus cereus group</taxon>
    </lineage>
</organism>
<keyword evidence="1" id="KW-0472">Membrane</keyword>
<evidence type="ECO:0000313" key="5">
    <source>
        <dbReference type="Proteomes" id="UP000031876"/>
    </source>
</evidence>
<evidence type="ECO:0000313" key="3">
    <source>
        <dbReference type="EMBL" id="MDR4174833.1"/>
    </source>
</evidence>
<evidence type="ECO:0000256" key="1">
    <source>
        <dbReference type="SAM" id="Phobius"/>
    </source>
</evidence>
<dbReference type="KEGG" id="btw:BF38_5850"/>
<proteinExistence type="predicted"/>
<dbReference type="Proteomes" id="UP001181533">
    <property type="component" value="Unassembled WGS sequence"/>
</dbReference>
<evidence type="ECO:0000313" key="2">
    <source>
        <dbReference type="EMBL" id="AJG74097.1"/>
    </source>
</evidence>